<dbReference type="RefSeq" id="WP_191037271.1">
    <property type="nucleotide sequence ID" value="NZ_JACXAA010000001.1"/>
</dbReference>
<keyword evidence="1" id="KW-1133">Transmembrane helix</keyword>
<evidence type="ECO:0000256" key="1">
    <source>
        <dbReference type="SAM" id="Phobius"/>
    </source>
</evidence>
<sequence>MRQLSYWASTHTKLAILFIVLIEILKNWAGFRFGYRFLPALPLPVIELVVLGIVTGVLLIETKYSDQINVPFLSKADRYQLRTRSTFCLFMASFLLFIVLGNRFHYFLSPQPGDFTVQASVNRVERFSYESKDSSTIDDVQKTRPLTRKVLRKEQQLAKYKHAQRPKEKSTGAYILLFLLGVGLALLGSGLACQLACAGQGVAAVLVGLVSLGCLVGGIYFLVKAIIRKPSSSTVPRN</sequence>
<proteinExistence type="predicted"/>
<accession>A0A927AXR1</accession>
<dbReference type="Proteomes" id="UP000653797">
    <property type="component" value="Unassembled WGS sequence"/>
</dbReference>
<organism evidence="2 3">
    <name type="scientific">Spirosoma validum</name>
    <dbReference type="NCBI Taxonomy" id="2771355"/>
    <lineage>
        <taxon>Bacteria</taxon>
        <taxon>Pseudomonadati</taxon>
        <taxon>Bacteroidota</taxon>
        <taxon>Cytophagia</taxon>
        <taxon>Cytophagales</taxon>
        <taxon>Cytophagaceae</taxon>
        <taxon>Spirosoma</taxon>
    </lineage>
</organism>
<dbReference type="AlphaFoldDB" id="A0A927AXR1"/>
<dbReference type="EMBL" id="JACXAA010000001">
    <property type="protein sequence ID" value="MBD2751632.1"/>
    <property type="molecule type" value="Genomic_DNA"/>
</dbReference>
<evidence type="ECO:0000313" key="2">
    <source>
        <dbReference type="EMBL" id="MBD2751632.1"/>
    </source>
</evidence>
<keyword evidence="1" id="KW-0472">Membrane</keyword>
<feature type="transmembrane region" description="Helical" evidence="1">
    <location>
        <begin position="6"/>
        <end position="25"/>
    </location>
</feature>
<gene>
    <name evidence="2" type="ORF">IC230_01915</name>
</gene>
<protein>
    <submittedName>
        <fullName evidence="2">Uncharacterized protein</fullName>
    </submittedName>
</protein>
<feature type="transmembrane region" description="Helical" evidence="1">
    <location>
        <begin position="37"/>
        <end position="59"/>
    </location>
</feature>
<name>A0A927AXR1_9BACT</name>
<keyword evidence="1" id="KW-0812">Transmembrane</keyword>
<reference evidence="2" key="1">
    <citation type="submission" date="2020-09" db="EMBL/GenBank/DDBJ databases">
        <authorList>
            <person name="Kim M.K."/>
        </authorList>
    </citation>
    <scope>NUCLEOTIDE SEQUENCE</scope>
    <source>
        <strain evidence="2">BT704</strain>
    </source>
</reference>
<feature type="transmembrane region" description="Helical" evidence="1">
    <location>
        <begin position="198"/>
        <end position="223"/>
    </location>
</feature>
<feature type="transmembrane region" description="Helical" evidence="1">
    <location>
        <begin position="79"/>
        <end position="100"/>
    </location>
</feature>
<evidence type="ECO:0000313" key="3">
    <source>
        <dbReference type="Proteomes" id="UP000653797"/>
    </source>
</evidence>
<comment type="caution">
    <text evidence="2">The sequence shown here is derived from an EMBL/GenBank/DDBJ whole genome shotgun (WGS) entry which is preliminary data.</text>
</comment>
<keyword evidence="3" id="KW-1185">Reference proteome</keyword>
<feature type="transmembrane region" description="Helical" evidence="1">
    <location>
        <begin position="171"/>
        <end position="192"/>
    </location>
</feature>